<organism evidence="2 3">
    <name type="scientific">Stieleria varia</name>
    <dbReference type="NCBI Taxonomy" id="2528005"/>
    <lineage>
        <taxon>Bacteria</taxon>
        <taxon>Pseudomonadati</taxon>
        <taxon>Planctomycetota</taxon>
        <taxon>Planctomycetia</taxon>
        <taxon>Pirellulales</taxon>
        <taxon>Pirellulaceae</taxon>
        <taxon>Stieleria</taxon>
    </lineage>
</organism>
<sequence>MAVVSTDFRQPLLQRTQHPRSRRGSSYLEIQVAMVMLAIGVGGLYSIAIVQTKQTQRLSEVLPSSNVAVLNEAGSPWQKKLGAYASIGDVVTPKQSPIPHTDFVRIVDNSDSSAVSFYPSVGSADGWRLRSGPGYRGSIHQYTPPPDTYGFGYAFFNVADVPAGEIEVLVTYPARSSNHNAVRYYVYADGSYQITPTIDQTTPPTDVQYDGVGWDRLGTYRHNGGYVYVLIFQSYGYNERQRIRADAVCIRSRKSLSVISTTFSDSGGMTAILDEVERPPAP</sequence>
<dbReference type="Proteomes" id="UP000320176">
    <property type="component" value="Unassembled WGS sequence"/>
</dbReference>
<protein>
    <submittedName>
        <fullName evidence="2">Uncharacterized protein</fullName>
    </submittedName>
</protein>
<dbReference type="OrthoDB" id="278715at2"/>
<comment type="caution">
    <text evidence="2">The sequence shown here is derived from an EMBL/GenBank/DDBJ whole genome shotgun (WGS) entry which is preliminary data.</text>
</comment>
<name>A0A5C6BA89_9BACT</name>
<accession>A0A5C6BA89</accession>
<feature type="transmembrane region" description="Helical" evidence="1">
    <location>
        <begin position="30"/>
        <end position="50"/>
    </location>
</feature>
<proteinExistence type="predicted"/>
<keyword evidence="1" id="KW-0472">Membrane</keyword>
<keyword evidence="3" id="KW-1185">Reference proteome</keyword>
<keyword evidence="1" id="KW-0812">Transmembrane</keyword>
<evidence type="ECO:0000313" key="3">
    <source>
        <dbReference type="Proteomes" id="UP000320176"/>
    </source>
</evidence>
<dbReference type="AlphaFoldDB" id="A0A5C6BA89"/>
<dbReference type="RefSeq" id="WP_146518274.1">
    <property type="nucleotide sequence ID" value="NZ_CP151726.1"/>
</dbReference>
<reference evidence="2 3" key="1">
    <citation type="submission" date="2019-02" db="EMBL/GenBank/DDBJ databases">
        <title>Deep-cultivation of Planctomycetes and their phenomic and genomic characterization uncovers novel biology.</title>
        <authorList>
            <person name="Wiegand S."/>
            <person name="Jogler M."/>
            <person name="Boedeker C."/>
            <person name="Pinto D."/>
            <person name="Vollmers J."/>
            <person name="Rivas-Marin E."/>
            <person name="Kohn T."/>
            <person name="Peeters S.H."/>
            <person name="Heuer A."/>
            <person name="Rast P."/>
            <person name="Oberbeckmann S."/>
            <person name="Bunk B."/>
            <person name="Jeske O."/>
            <person name="Meyerdierks A."/>
            <person name="Storesund J.E."/>
            <person name="Kallscheuer N."/>
            <person name="Luecker S."/>
            <person name="Lage O.M."/>
            <person name="Pohl T."/>
            <person name="Merkel B.J."/>
            <person name="Hornburger P."/>
            <person name="Mueller R.-W."/>
            <person name="Bruemmer F."/>
            <person name="Labrenz M."/>
            <person name="Spormann A.M."/>
            <person name="Op Den Camp H."/>
            <person name="Overmann J."/>
            <person name="Amann R."/>
            <person name="Jetten M.S.M."/>
            <person name="Mascher T."/>
            <person name="Medema M.H."/>
            <person name="Devos D.P."/>
            <person name="Kaster A.-K."/>
            <person name="Ovreas L."/>
            <person name="Rohde M."/>
            <person name="Galperin M.Y."/>
            <person name="Jogler C."/>
        </authorList>
    </citation>
    <scope>NUCLEOTIDE SEQUENCE [LARGE SCALE GENOMIC DNA]</scope>
    <source>
        <strain evidence="2 3">Pla52n</strain>
    </source>
</reference>
<evidence type="ECO:0000256" key="1">
    <source>
        <dbReference type="SAM" id="Phobius"/>
    </source>
</evidence>
<evidence type="ECO:0000313" key="2">
    <source>
        <dbReference type="EMBL" id="TWU08186.1"/>
    </source>
</evidence>
<dbReference type="EMBL" id="SJPN01000001">
    <property type="protein sequence ID" value="TWU08186.1"/>
    <property type="molecule type" value="Genomic_DNA"/>
</dbReference>
<gene>
    <name evidence="2" type="ORF">Pla52n_07680</name>
</gene>
<keyword evidence="1" id="KW-1133">Transmembrane helix</keyword>